<accession>A0ABV3Q7N1</accession>
<dbReference type="EMBL" id="JBFMIA010000041">
    <property type="protein sequence ID" value="MEW9503385.1"/>
    <property type="molecule type" value="Genomic_DNA"/>
</dbReference>
<keyword evidence="2" id="KW-1185">Reference proteome</keyword>
<comment type="caution">
    <text evidence="1">The sequence shown here is derived from an EMBL/GenBank/DDBJ whole genome shotgun (WGS) entry which is preliminary data.</text>
</comment>
<protein>
    <submittedName>
        <fullName evidence="1">Uncharacterized protein</fullName>
    </submittedName>
</protein>
<dbReference type="RefSeq" id="WP_367780871.1">
    <property type="nucleotide sequence ID" value="NZ_JBFMIA010000041.1"/>
</dbReference>
<reference evidence="1 2" key="1">
    <citation type="journal article" date="1979" name="Int. J. Syst. Evol. Microbiol.">
        <title>Bacillus globisporus subsp. marinus subsp. nov.</title>
        <authorList>
            <person name="Liu H."/>
        </authorList>
    </citation>
    <scope>NUCLEOTIDE SEQUENCE [LARGE SCALE GENOMIC DNA]</scope>
    <source>
        <strain evidence="1 2">DSM 1297</strain>
    </source>
</reference>
<dbReference type="Proteomes" id="UP001556040">
    <property type="component" value="Unassembled WGS sequence"/>
</dbReference>
<proteinExistence type="predicted"/>
<organism evidence="1 2">
    <name type="scientific">Jeotgalibacillus marinus</name>
    <dbReference type="NCBI Taxonomy" id="86667"/>
    <lineage>
        <taxon>Bacteria</taxon>
        <taxon>Bacillati</taxon>
        <taxon>Bacillota</taxon>
        <taxon>Bacilli</taxon>
        <taxon>Bacillales</taxon>
        <taxon>Caryophanaceae</taxon>
        <taxon>Jeotgalibacillus</taxon>
    </lineage>
</organism>
<name>A0ABV3Q7N1_9BACL</name>
<evidence type="ECO:0000313" key="2">
    <source>
        <dbReference type="Proteomes" id="UP001556040"/>
    </source>
</evidence>
<gene>
    <name evidence="1" type="ORF">AB1471_16590</name>
</gene>
<sequence>MNLTKEVTYELNYNGDVHRIYHFVDDILNLRHESIYGETIEGEATTALNIKATNTPHQTITAQLVGERVYIEDENGRKRAELFYFLPDVEVYFKFNYQKGMEFGEWYTEWTMPMSVSPIYKSYASKNKK</sequence>
<evidence type="ECO:0000313" key="1">
    <source>
        <dbReference type="EMBL" id="MEW9503385.1"/>
    </source>
</evidence>